<sequence>MRVTRAVALLPVLPADVPLLENSLEHLIEAADEASAAGIATTLLLTTSAPPAATAPVLASWGPLVDLLDDVDLEVEHHPAPEGVDDPAAEVAGLLTRAADGLRRRLSDAPGTVVLTSTPDVAVGPDWITEHVRHHRAGATASTGPVRRTGGPDAPEGDHRHDTVANLAVRADLLPGGVLAVLSAGTGAGRLALVHALTPVVASPAVTIPSSP</sequence>
<evidence type="ECO:0000256" key="1">
    <source>
        <dbReference type="SAM" id="MobiDB-lite"/>
    </source>
</evidence>
<accession>A0ABV3PBM4</accession>
<comment type="caution">
    <text evidence="2">The sequence shown here is derived from an EMBL/GenBank/DDBJ whole genome shotgun (WGS) entry which is preliminary data.</text>
</comment>
<feature type="region of interest" description="Disordered" evidence="1">
    <location>
        <begin position="136"/>
        <end position="158"/>
    </location>
</feature>
<gene>
    <name evidence="2" type="ORF">AB1207_19280</name>
</gene>
<dbReference type="Proteomes" id="UP001555826">
    <property type="component" value="Unassembled WGS sequence"/>
</dbReference>
<evidence type="ECO:0000313" key="2">
    <source>
        <dbReference type="EMBL" id="MEW9266897.1"/>
    </source>
</evidence>
<name>A0ABV3PBM4_9ACTN</name>
<proteinExistence type="predicted"/>
<organism evidence="2 3">
    <name type="scientific">Kineococcus endophyticus</name>
    <dbReference type="NCBI Taxonomy" id="1181883"/>
    <lineage>
        <taxon>Bacteria</taxon>
        <taxon>Bacillati</taxon>
        <taxon>Actinomycetota</taxon>
        <taxon>Actinomycetes</taxon>
        <taxon>Kineosporiales</taxon>
        <taxon>Kineosporiaceae</taxon>
        <taxon>Kineococcus</taxon>
    </lineage>
</organism>
<dbReference type="RefSeq" id="WP_367640030.1">
    <property type="nucleotide sequence ID" value="NZ_JBFNQN010000014.1"/>
</dbReference>
<reference evidence="2 3" key="1">
    <citation type="submission" date="2024-07" db="EMBL/GenBank/DDBJ databases">
        <authorList>
            <person name="Thanompreechachai J."/>
            <person name="Duangmal K."/>
        </authorList>
    </citation>
    <scope>NUCLEOTIDE SEQUENCE [LARGE SCALE GENOMIC DNA]</scope>
    <source>
        <strain evidence="2 3">KCTC 19886</strain>
    </source>
</reference>
<protein>
    <submittedName>
        <fullName evidence="2">Uncharacterized protein</fullName>
    </submittedName>
</protein>
<dbReference type="EMBL" id="JBFNQN010000014">
    <property type="protein sequence ID" value="MEW9266897.1"/>
    <property type="molecule type" value="Genomic_DNA"/>
</dbReference>
<evidence type="ECO:0000313" key="3">
    <source>
        <dbReference type="Proteomes" id="UP001555826"/>
    </source>
</evidence>
<keyword evidence="3" id="KW-1185">Reference proteome</keyword>